<dbReference type="Gene3D" id="2.60.40.10">
    <property type="entry name" value="Immunoglobulins"/>
    <property type="match status" value="1"/>
</dbReference>
<evidence type="ECO:0000313" key="2">
    <source>
        <dbReference type="Proteomes" id="UP001597118"/>
    </source>
</evidence>
<dbReference type="EMBL" id="JBHUDG010000001">
    <property type="protein sequence ID" value="MFD1628248.1"/>
    <property type="molecule type" value="Genomic_DNA"/>
</dbReference>
<sequence>MKKTLLFWGLGLLLSDLTYGQIFQQNFSTSPMVSSYFNATAPGQNQFNRIENLTHQPSSIVDEKLRFEKKSTGNSSANFTRYTAFSTNPTFLQIKFKYQLVANGSTSTSSQSKFFVGDDFPTNGADPELNYSNSIHSFFEFFYSGVNGGFKVGNGTALSNQYTGQQEITFVINNTGTTIGYAGPNGQQQTILNDTWDLWVGTDKALAGVAAKSPSASINKFMFFARYNGLTATYEFDDFEIHDNTTLTLPVTFKSFTANKTSNATVALKWETIEEKNNSHFEIYKSTDGENFSFLQSISAKGNDFKGITAYAIEDLNPVTGDNYYKLVQIDKDGTKSEYPNVISARIAVLEPQVKIFTKGETLELDIVPLKEGLNELVISDISGRAVYVKNVYLSMGSNRLEINKGLSSGVYIVSLKSSDKNLRFKFSK</sequence>
<protein>
    <submittedName>
        <fullName evidence="1">T9SS type A sorting domain-containing protein</fullName>
    </submittedName>
</protein>
<dbReference type="InterPro" id="IPR013783">
    <property type="entry name" value="Ig-like_fold"/>
</dbReference>
<name>A0ABW4I7I6_9SPHI</name>
<comment type="caution">
    <text evidence="1">The sequence shown here is derived from an EMBL/GenBank/DDBJ whole genome shotgun (WGS) entry which is preliminary data.</text>
</comment>
<keyword evidence="2" id="KW-1185">Reference proteome</keyword>
<organism evidence="1 2">
    <name type="scientific">Pseudopedobacter beijingensis</name>
    <dbReference type="NCBI Taxonomy" id="1207056"/>
    <lineage>
        <taxon>Bacteria</taxon>
        <taxon>Pseudomonadati</taxon>
        <taxon>Bacteroidota</taxon>
        <taxon>Sphingobacteriia</taxon>
        <taxon>Sphingobacteriales</taxon>
        <taxon>Sphingobacteriaceae</taxon>
        <taxon>Pseudopedobacter</taxon>
    </lineage>
</organism>
<dbReference type="Proteomes" id="UP001597118">
    <property type="component" value="Unassembled WGS sequence"/>
</dbReference>
<dbReference type="InterPro" id="IPR026444">
    <property type="entry name" value="Secre_tail"/>
</dbReference>
<accession>A0ABW4I7I6</accession>
<reference evidence="2" key="1">
    <citation type="journal article" date="2019" name="Int. J. Syst. Evol. Microbiol.">
        <title>The Global Catalogue of Microorganisms (GCM) 10K type strain sequencing project: providing services to taxonomists for standard genome sequencing and annotation.</title>
        <authorList>
            <consortium name="The Broad Institute Genomics Platform"/>
            <consortium name="The Broad Institute Genome Sequencing Center for Infectious Disease"/>
            <person name="Wu L."/>
            <person name="Ma J."/>
        </authorList>
    </citation>
    <scope>NUCLEOTIDE SEQUENCE [LARGE SCALE GENOMIC DNA]</scope>
    <source>
        <strain evidence="2">CCUG 53762</strain>
    </source>
</reference>
<dbReference type="NCBIfam" id="TIGR04183">
    <property type="entry name" value="Por_Secre_tail"/>
    <property type="match status" value="1"/>
</dbReference>
<evidence type="ECO:0000313" key="1">
    <source>
        <dbReference type="EMBL" id="MFD1628248.1"/>
    </source>
</evidence>
<dbReference type="RefSeq" id="WP_379660637.1">
    <property type="nucleotide sequence ID" value="NZ_JBHUDG010000001.1"/>
</dbReference>
<proteinExistence type="predicted"/>
<gene>
    <name evidence="1" type="ORF">ACFSAH_00085</name>
</gene>